<gene>
    <name evidence="5" type="ORF">ENF18_09090</name>
</gene>
<reference evidence="5" key="1">
    <citation type="journal article" date="2020" name="mSystems">
        <title>Genome- and Community-Level Interaction Insights into Carbon Utilization and Element Cycling Functions of Hydrothermarchaeota in Hydrothermal Sediment.</title>
        <authorList>
            <person name="Zhou Z."/>
            <person name="Liu Y."/>
            <person name="Xu W."/>
            <person name="Pan J."/>
            <person name="Luo Z.H."/>
            <person name="Li M."/>
        </authorList>
    </citation>
    <scope>NUCLEOTIDE SEQUENCE [LARGE SCALE GENOMIC DNA]</scope>
    <source>
        <strain evidence="5">HyVt-102</strain>
    </source>
</reference>
<dbReference type="GO" id="GO:0051536">
    <property type="term" value="F:iron-sulfur cluster binding"/>
    <property type="evidence" value="ECO:0007669"/>
    <property type="project" value="UniProtKB-KW"/>
</dbReference>
<keyword evidence="1" id="KW-0479">Metal-binding</keyword>
<dbReference type="GO" id="GO:0046872">
    <property type="term" value="F:metal ion binding"/>
    <property type="evidence" value="ECO:0007669"/>
    <property type="project" value="UniProtKB-KW"/>
</dbReference>
<name>A0A7C0VDS4_UNCW3</name>
<keyword evidence="3" id="KW-0411">Iron-sulfur</keyword>
<evidence type="ECO:0000256" key="3">
    <source>
        <dbReference type="ARBA" id="ARBA00023014"/>
    </source>
</evidence>
<protein>
    <submittedName>
        <fullName evidence="5">4Fe-4S ferredoxin</fullName>
    </submittedName>
</protein>
<dbReference type="Pfam" id="PF13183">
    <property type="entry name" value="Fer4_8"/>
    <property type="match status" value="1"/>
</dbReference>
<comment type="caution">
    <text evidence="5">The sequence shown here is derived from an EMBL/GenBank/DDBJ whole genome shotgun (WGS) entry which is preliminary data.</text>
</comment>
<accession>A0A7C0VDS4</accession>
<organism evidence="5">
    <name type="scientific">candidate division WOR-3 bacterium</name>
    <dbReference type="NCBI Taxonomy" id="2052148"/>
    <lineage>
        <taxon>Bacteria</taxon>
        <taxon>Bacteria division WOR-3</taxon>
    </lineage>
</organism>
<proteinExistence type="predicted"/>
<dbReference type="SUPFAM" id="SSF46548">
    <property type="entry name" value="alpha-helical ferredoxin"/>
    <property type="match status" value="1"/>
</dbReference>
<dbReference type="EMBL" id="DQWE01000421">
    <property type="protein sequence ID" value="HDI83928.1"/>
    <property type="molecule type" value="Genomic_DNA"/>
</dbReference>
<keyword evidence="2" id="KW-0408">Iron</keyword>
<evidence type="ECO:0000259" key="4">
    <source>
        <dbReference type="PROSITE" id="PS51379"/>
    </source>
</evidence>
<feature type="non-terminal residue" evidence="5">
    <location>
        <position position="1"/>
    </location>
</feature>
<dbReference type="AlphaFoldDB" id="A0A7C0VDS4"/>
<dbReference type="PROSITE" id="PS51379">
    <property type="entry name" value="4FE4S_FER_2"/>
    <property type="match status" value="1"/>
</dbReference>
<sequence length="277" mass="32084">LENGEVELVIGFEKGTIPLKSRPVFIEKPEEVEKLIWDGFCENNLATYLRRYRGRKVGIVAKGCDSRAIVNLIVEGQLNREEVYIIGVPCTGMYDRRKMIRDGKEEPSEDYLFLNCKTCPYPTPVLYDELAGEEVSPRDRDYSDVETIEKMSSDERWEWFQREFSRCIRCYACREACPMCFCEFCFVDENRPEWVEGGIHPSDLGFWNLGRAFHLAGRCVECGACERACPMELPLMVLNRKMVKDVKEIFDYEAGVSLDEKPVLGTFNPEDREDFIL</sequence>
<dbReference type="Proteomes" id="UP000885847">
    <property type="component" value="Unassembled WGS sequence"/>
</dbReference>
<dbReference type="PROSITE" id="PS00198">
    <property type="entry name" value="4FE4S_FER_1"/>
    <property type="match status" value="1"/>
</dbReference>
<evidence type="ECO:0000256" key="2">
    <source>
        <dbReference type="ARBA" id="ARBA00023004"/>
    </source>
</evidence>
<evidence type="ECO:0000313" key="5">
    <source>
        <dbReference type="EMBL" id="HDI83928.1"/>
    </source>
</evidence>
<dbReference type="Gene3D" id="3.30.70.20">
    <property type="match status" value="1"/>
</dbReference>
<evidence type="ECO:0000256" key="1">
    <source>
        <dbReference type="ARBA" id="ARBA00022723"/>
    </source>
</evidence>
<dbReference type="InterPro" id="IPR017900">
    <property type="entry name" value="4Fe4S_Fe_S_CS"/>
</dbReference>
<dbReference type="InterPro" id="IPR017896">
    <property type="entry name" value="4Fe4S_Fe-S-bd"/>
</dbReference>
<feature type="domain" description="4Fe-4S ferredoxin-type" evidence="4">
    <location>
        <begin position="210"/>
        <end position="239"/>
    </location>
</feature>